<dbReference type="AlphaFoldDB" id="A0A0V0TSB7"/>
<accession>A0A0V0TSB7</accession>
<dbReference type="GO" id="GO:0036228">
    <property type="term" value="P:protein localization to nuclear inner membrane"/>
    <property type="evidence" value="ECO:0007669"/>
    <property type="project" value="TreeGrafter"/>
</dbReference>
<dbReference type="EMBL" id="JYDJ01000159">
    <property type="protein sequence ID" value="KRX41887.1"/>
    <property type="molecule type" value="Genomic_DNA"/>
</dbReference>
<dbReference type="InterPro" id="IPR025712">
    <property type="entry name" value="Nup54_alpha-helical_dom"/>
</dbReference>
<proteinExistence type="predicted"/>
<evidence type="ECO:0000259" key="4">
    <source>
        <dbReference type="Pfam" id="PF13874"/>
    </source>
</evidence>
<dbReference type="GO" id="GO:0017056">
    <property type="term" value="F:structural constituent of nuclear pore"/>
    <property type="evidence" value="ECO:0007669"/>
    <property type="project" value="TreeGrafter"/>
</dbReference>
<gene>
    <name evidence="5" type="primary">Nup54</name>
    <name evidence="5" type="ORF">T05_9684</name>
</gene>
<evidence type="ECO:0000313" key="5">
    <source>
        <dbReference type="EMBL" id="KRX41887.1"/>
    </source>
</evidence>
<dbReference type="Proteomes" id="UP000055048">
    <property type="component" value="Unassembled WGS sequence"/>
</dbReference>
<reference evidence="5 6" key="1">
    <citation type="submission" date="2015-01" db="EMBL/GenBank/DDBJ databases">
        <title>Evolution of Trichinella species and genotypes.</title>
        <authorList>
            <person name="Korhonen P.K."/>
            <person name="Edoardo P."/>
            <person name="Giuseppe L.R."/>
            <person name="Gasser R.B."/>
        </authorList>
    </citation>
    <scope>NUCLEOTIDE SEQUENCE [LARGE SCALE GENOMIC DNA]</scope>
    <source>
        <strain evidence="5">ISS417</strain>
    </source>
</reference>
<keyword evidence="6" id="KW-1185">Reference proteome</keyword>
<evidence type="ECO:0000256" key="1">
    <source>
        <dbReference type="ARBA" id="ARBA00004123"/>
    </source>
</evidence>
<keyword evidence="3" id="KW-0539">Nucleus</keyword>
<name>A0A0V0TSB7_9BILA</name>
<dbReference type="PANTHER" id="PTHR13000">
    <property type="entry name" value="NUCLEOPORIN P54"/>
    <property type="match status" value="1"/>
</dbReference>
<keyword evidence="2" id="KW-0813">Transport</keyword>
<evidence type="ECO:0000313" key="6">
    <source>
        <dbReference type="Proteomes" id="UP000055048"/>
    </source>
</evidence>
<dbReference type="Pfam" id="PF13874">
    <property type="entry name" value="Nup54"/>
    <property type="match status" value="1"/>
</dbReference>
<evidence type="ECO:0000256" key="2">
    <source>
        <dbReference type="ARBA" id="ARBA00022448"/>
    </source>
</evidence>
<dbReference type="InterPro" id="IPR024864">
    <property type="entry name" value="Nup54/Nup57/Nup44"/>
</dbReference>
<protein>
    <submittedName>
        <fullName evidence="5">Nuclear pore complex protein Nup54</fullName>
    </submittedName>
</protein>
<dbReference type="PANTHER" id="PTHR13000:SF0">
    <property type="entry name" value="NUCLEOPORIN P54"/>
    <property type="match status" value="1"/>
</dbReference>
<sequence>MPKTKASCKSQYTVRNAFMFGNIKATVSSSTPGSLFATNPVSSSAFRFPPPSTQASLFPTPVSTVQSTLFPSLFPAVPATTQSPFFPTLANPTTTAVGFPAPALSTTTTSAPLFGTNLGSTFFGSVSNPLLQTTFTSFNTAVTGAPRPPSTNVSDEIVKYILAINNPQIYGDERDLIIARFNQVLIFSGVGKGFYASNTPAVEFPPQNPFCQFKFVGYNRKLLCKDEDGFIGLLINKPEEDVKNNRQLLCDCLFQIMGSKPTISVQIESIKPAPGNKCYTVIYVVESNPSTGVKRRISASETFAFFNQNNIKVQLQTQALVENIEIKAGVTDDKLKEYLAVPPSGFDSTVWKQAQVDNPDPDRLVPWPIQGFSELLARHRLQVQETAFQENCTKVVIAEVLKYRRGHAVDKSEDALRVRLERINTSIRGPGRLKSKLLELLCRLRNSPDALNFASEIKPIGEETLMEIGKYMIAFQETLEKVITLIKKDLEDLENSNFQREQSKVKFSGSKKSYNVTPHCDAQREKYKNNTEDAVINVNKSEEIVIDKSIAEAMDNNNVAELKNSLSTKSGNTVTVDS</sequence>
<feature type="domain" description="Nucleoporin Nup54 alpha-helical" evidence="4">
    <location>
        <begin position="342"/>
        <end position="390"/>
    </location>
</feature>
<dbReference type="GO" id="GO:0006999">
    <property type="term" value="P:nuclear pore organization"/>
    <property type="evidence" value="ECO:0007669"/>
    <property type="project" value="TreeGrafter"/>
</dbReference>
<comment type="subcellular location">
    <subcellularLocation>
        <location evidence="1">Nucleus</location>
    </subcellularLocation>
</comment>
<evidence type="ECO:0000256" key="3">
    <source>
        <dbReference type="ARBA" id="ARBA00023242"/>
    </source>
</evidence>
<dbReference type="GO" id="GO:0006607">
    <property type="term" value="P:NLS-bearing protein import into nucleus"/>
    <property type="evidence" value="ECO:0007669"/>
    <property type="project" value="TreeGrafter"/>
</dbReference>
<dbReference type="GO" id="GO:0044613">
    <property type="term" value="C:nuclear pore central transport channel"/>
    <property type="evidence" value="ECO:0007669"/>
    <property type="project" value="TreeGrafter"/>
</dbReference>
<comment type="caution">
    <text evidence="5">The sequence shown here is derived from an EMBL/GenBank/DDBJ whole genome shotgun (WGS) entry which is preliminary data.</text>
</comment>
<organism evidence="5 6">
    <name type="scientific">Trichinella murrelli</name>
    <dbReference type="NCBI Taxonomy" id="144512"/>
    <lineage>
        <taxon>Eukaryota</taxon>
        <taxon>Metazoa</taxon>
        <taxon>Ecdysozoa</taxon>
        <taxon>Nematoda</taxon>
        <taxon>Enoplea</taxon>
        <taxon>Dorylaimia</taxon>
        <taxon>Trichinellida</taxon>
        <taxon>Trichinellidae</taxon>
        <taxon>Trichinella</taxon>
    </lineage>
</organism>